<dbReference type="RefSeq" id="WP_013767788.1">
    <property type="nucleotide sequence ID" value="NC_015510.1"/>
</dbReference>
<dbReference type="KEGG" id="hhy:Halhy_5429"/>
<name>F4KR16_HALH1</name>
<evidence type="ECO:0000313" key="2">
    <source>
        <dbReference type="Proteomes" id="UP000008461"/>
    </source>
</evidence>
<dbReference type="OrthoDB" id="370799at2"/>
<protein>
    <submittedName>
        <fullName evidence="1">Uncharacterized protein</fullName>
    </submittedName>
</protein>
<sequence>MDFIAFQESLKEDVPPTFSDPLLLALWHEGRGDWEKSHNIAQDVHSKEGSWVHAYLHHKEGDIWNADYWYNRAGRKRPGYGTAQEWEEMVRWFLR</sequence>
<gene>
    <name evidence="1" type="ordered locus">Halhy_5429</name>
</gene>
<accession>F4KR16</accession>
<organism evidence="1 2">
    <name type="scientific">Haliscomenobacter hydrossis (strain ATCC 27775 / DSM 1100 / LMG 10767 / O)</name>
    <dbReference type="NCBI Taxonomy" id="760192"/>
    <lineage>
        <taxon>Bacteria</taxon>
        <taxon>Pseudomonadati</taxon>
        <taxon>Bacteroidota</taxon>
        <taxon>Saprospiria</taxon>
        <taxon>Saprospirales</taxon>
        <taxon>Haliscomenobacteraceae</taxon>
        <taxon>Haliscomenobacter</taxon>
    </lineage>
</organism>
<dbReference type="STRING" id="760192.Halhy_5429"/>
<reference evidence="1 2" key="1">
    <citation type="journal article" date="2011" name="Stand. Genomic Sci.">
        <title>Complete genome sequence of Haliscomenobacter hydrossis type strain (O).</title>
        <authorList>
            <consortium name="US DOE Joint Genome Institute (JGI-PGF)"/>
            <person name="Daligault H."/>
            <person name="Lapidus A."/>
            <person name="Zeytun A."/>
            <person name="Nolan M."/>
            <person name="Lucas S."/>
            <person name="Del Rio T.G."/>
            <person name="Tice H."/>
            <person name="Cheng J.F."/>
            <person name="Tapia R."/>
            <person name="Han C."/>
            <person name="Goodwin L."/>
            <person name="Pitluck S."/>
            <person name="Liolios K."/>
            <person name="Pagani I."/>
            <person name="Ivanova N."/>
            <person name="Huntemann M."/>
            <person name="Mavromatis K."/>
            <person name="Mikhailova N."/>
            <person name="Pati A."/>
            <person name="Chen A."/>
            <person name="Palaniappan K."/>
            <person name="Land M."/>
            <person name="Hauser L."/>
            <person name="Brambilla E.M."/>
            <person name="Rohde M."/>
            <person name="Verbarg S."/>
            <person name="Goker M."/>
            <person name="Bristow J."/>
            <person name="Eisen J.A."/>
            <person name="Markowitz V."/>
            <person name="Hugenholtz P."/>
            <person name="Kyrpides N.C."/>
            <person name="Klenk H.P."/>
            <person name="Woyke T."/>
        </authorList>
    </citation>
    <scope>NUCLEOTIDE SEQUENCE [LARGE SCALE GENOMIC DNA]</scope>
    <source>
        <strain evidence="2">ATCC 27775 / DSM 1100 / LMG 10767 / O</strain>
    </source>
</reference>
<dbReference type="eggNOG" id="ENOG5032YM4">
    <property type="taxonomic scope" value="Bacteria"/>
</dbReference>
<proteinExistence type="predicted"/>
<dbReference type="AlphaFoldDB" id="F4KR16"/>
<keyword evidence="2" id="KW-1185">Reference proteome</keyword>
<dbReference type="HOGENOM" id="CLU_165468_0_0_10"/>
<reference key="2">
    <citation type="submission" date="2011-04" db="EMBL/GenBank/DDBJ databases">
        <title>Complete sequence of chromosome of Haliscomenobacter hydrossis DSM 1100.</title>
        <authorList>
            <consortium name="US DOE Joint Genome Institute (JGI-PGF)"/>
            <person name="Lucas S."/>
            <person name="Han J."/>
            <person name="Lapidus A."/>
            <person name="Bruce D."/>
            <person name="Goodwin L."/>
            <person name="Pitluck S."/>
            <person name="Peters L."/>
            <person name="Kyrpides N."/>
            <person name="Mavromatis K."/>
            <person name="Ivanova N."/>
            <person name="Ovchinnikova G."/>
            <person name="Pagani I."/>
            <person name="Daligault H."/>
            <person name="Detter J.C."/>
            <person name="Han C."/>
            <person name="Land M."/>
            <person name="Hauser L."/>
            <person name="Markowitz V."/>
            <person name="Cheng J.-F."/>
            <person name="Hugenholtz P."/>
            <person name="Woyke T."/>
            <person name="Wu D."/>
            <person name="Verbarg S."/>
            <person name="Frueling A."/>
            <person name="Brambilla E."/>
            <person name="Klenk H.-P."/>
            <person name="Eisen J.A."/>
        </authorList>
    </citation>
    <scope>NUCLEOTIDE SEQUENCE</scope>
    <source>
        <strain>DSM 1100</strain>
    </source>
</reference>
<dbReference type="Proteomes" id="UP000008461">
    <property type="component" value="Chromosome"/>
</dbReference>
<evidence type="ECO:0000313" key="1">
    <source>
        <dbReference type="EMBL" id="AEE53254.1"/>
    </source>
</evidence>
<dbReference type="EMBL" id="CP002691">
    <property type="protein sequence ID" value="AEE53254.1"/>
    <property type="molecule type" value="Genomic_DNA"/>
</dbReference>